<comment type="caution">
    <text evidence="2">The sequence shown here is derived from an EMBL/GenBank/DDBJ whole genome shotgun (WGS) entry which is preliminary data.</text>
</comment>
<gene>
    <name evidence="2" type="ORF">KIPB_006395</name>
</gene>
<accession>A0A9K3GJQ5</accession>
<sequence>MEDYREWVANIHREWTLRRDIARLQRYRQAGITTFSDAQDFDKDRDHLNGELRRLEASFIAGYGECPQALSAALSGPGTDGKSSKRAKNPHHRLVHKRNVTLRPVPQLLPRVEFLPEGYRFLELCRSPVTYQTRAPRTKLTALFGACIAEKFLLHDDRKFTHSPSEIASRGPPVTLLEHRLSRLIGIAPNRYLRLRAELLASKGVITQPAVKHARGFPGAAEAIVVCIAAMQLSGVRFEAPESQLAQEPVSFHLLDARRLPAFPEPPKAPKTKPLRPPLSLSSKAPPVAGYTGVPPYGALPVLGVGPGSGALGSGALGSGALGGDAAPCAVRGGVPASVSSVPGSAPLPTPAPARPPKRRPITDEAHDPNREIKITIKFGNGGNVVLKPMYLPLKSYAEAPVNAPTFGGNMRRVEPPAIPPELLMPVDLEGETKAESAERERMMQSMAAQALGHKKPHIVVAPRPNPTTQKTHTSAKGAVAMSVDAKSLRPSVTDSVASGARGPKGLGAGRGKGSSARMATRQGLGASLRPRPQPAPDAHTLSGYSTLPAPPAVSGSVVTSMAPGQYTVAGGQTGYQHQYPYSTTHTPQMSSSVAGVSASHAGLPASSLGPVVSVHQMGATVPQSRLALSGPVSSAASMHAAPAAYTAQMQVQRGVGSTVHGPMQGTVQGSMQYGQQTAATGYGYTSHRYTSQPMYNQRPGSLQASTHAHTRVSPSGLAPVSGGHQPPSAKRDPSSVSK</sequence>
<feature type="compositionally biased region" description="Polar residues" evidence="1">
    <location>
        <begin position="690"/>
        <end position="708"/>
    </location>
</feature>
<dbReference type="EMBL" id="BDIP01001639">
    <property type="protein sequence ID" value="GIQ84825.1"/>
    <property type="molecule type" value="Genomic_DNA"/>
</dbReference>
<feature type="region of interest" description="Disordered" evidence="1">
    <location>
        <begin position="485"/>
        <end position="547"/>
    </location>
</feature>
<name>A0A9K3GJQ5_9EUKA</name>
<keyword evidence="3" id="KW-1185">Reference proteome</keyword>
<dbReference type="AlphaFoldDB" id="A0A9K3GJQ5"/>
<evidence type="ECO:0000256" key="1">
    <source>
        <dbReference type="SAM" id="MobiDB-lite"/>
    </source>
</evidence>
<protein>
    <submittedName>
        <fullName evidence="2">Uncharacterized protein</fullName>
    </submittedName>
</protein>
<feature type="compositionally biased region" description="Gly residues" evidence="1">
    <location>
        <begin position="503"/>
        <end position="513"/>
    </location>
</feature>
<reference evidence="2 3" key="1">
    <citation type="journal article" date="2018" name="PLoS ONE">
        <title>The draft genome of Kipferlia bialata reveals reductive genome evolution in fornicate parasites.</title>
        <authorList>
            <person name="Tanifuji G."/>
            <person name="Takabayashi S."/>
            <person name="Kume K."/>
            <person name="Takagi M."/>
            <person name="Nakayama T."/>
            <person name="Kamikawa R."/>
            <person name="Inagaki Y."/>
            <person name="Hashimoto T."/>
        </authorList>
    </citation>
    <scope>NUCLEOTIDE SEQUENCE [LARGE SCALE GENOMIC DNA]</scope>
    <source>
        <strain evidence="2">NY0173</strain>
    </source>
</reference>
<evidence type="ECO:0000313" key="3">
    <source>
        <dbReference type="Proteomes" id="UP000265618"/>
    </source>
</evidence>
<feature type="compositionally biased region" description="Basic and acidic residues" evidence="1">
    <location>
        <begin position="730"/>
        <end position="739"/>
    </location>
</feature>
<feature type="compositionally biased region" description="Pro residues" evidence="1">
    <location>
        <begin position="346"/>
        <end position="355"/>
    </location>
</feature>
<feature type="region of interest" description="Disordered" evidence="1">
    <location>
        <begin position="338"/>
        <end position="368"/>
    </location>
</feature>
<feature type="region of interest" description="Disordered" evidence="1">
    <location>
        <begin position="690"/>
        <end position="739"/>
    </location>
</feature>
<dbReference type="OrthoDB" id="270417at2759"/>
<dbReference type="Proteomes" id="UP000265618">
    <property type="component" value="Unassembled WGS sequence"/>
</dbReference>
<organism evidence="2 3">
    <name type="scientific">Kipferlia bialata</name>
    <dbReference type="NCBI Taxonomy" id="797122"/>
    <lineage>
        <taxon>Eukaryota</taxon>
        <taxon>Metamonada</taxon>
        <taxon>Carpediemonas-like organisms</taxon>
        <taxon>Kipferlia</taxon>
    </lineage>
</organism>
<proteinExistence type="predicted"/>
<evidence type="ECO:0000313" key="2">
    <source>
        <dbReference type="EMBL" id="GIQ84825.1"/>
    </source>
</evidence>
<feature type="region of interest" description="Disordered" evidence="1">
    <location>
        <begin position="73"/>
        <end position="92"/>
    </location>
</feature>